<protein>
    <submittedName>
        <fullName evidence="1">Uncharacterized protein</fullName>
    </submittedName>
</protein>
<accession>A0A6G9CLH9</accession>
<dbReference type="Proteomes" id="UP000502345">
    <property type="component" value="Chromosome"/>
</dbReference>
<dbReference type="EMBL" id="CP050124">
    <property type="protein sequence ID" value="QIP37719.1"/>
    <property type="molecule type" value="Genomic_DNA"/>
</dbReference>
<evidence type="ECO:0000313" key="2">
    <source>
        <dbReference type="Proteomes" id="UP000502345"/>
    </source>
</evidence>
<organism evidence="1 2">
    <name type="scientific">Rhodococcus erythropolis</name>
    <name type="common">Arthrobacter picolinophilus</name>
    <dbReference type="NCBI Taxonomy" id="1833"/>
    <lineage>
        <taxon>Bacteria</taxon>
        <taxon>Bacillati</taxon>
        <taxon>Actinomycetota</taxon>
        <taxon>Actinomycetes</taxon>
        <taxon>Mycobacteriales</taxon>
        <taxon>Nocardiaceae</taxon>
        <taxon>Rhodococcus</taxon>
        <taxon>Rhodococcus erythropolis group</taxon>
    </lineage>
</organism>
<evidence type="ECO:0000313" key="1">
    <source>
        <dbReference type="EMBL" id="QIP37719.1"/>
    </source>
</evidence>
<gene>
    <name evidence="1" type="ORF">G9444_0476</name>
</gene>
<reference evidence="1 2" key="1">
    <citation type="submission" date="2020-03" db="EMBL/GenBank/DDBJ databases">
        <title>Screen low temperature-resistant strains for efficient degradation of petroleum hydrocarbons under the low temperature.</title>
        <authorList>
            <person name="Wang Y."/>
            <person name="Chen J."/>
        </authorList>
    </citation>
    <scope>NUCLEOTIDE SEQUENCE [LARGE SCALE GENOMIC DNA]</scope>
    <source>
        <strain evidence="1 2">KB1</strain>
    </source>
</reference>
<dbReference type="AlphaFoldDB" id="A0A6G9CLH9"/>
<proteinExistence type="predicted"/>
<name>A0A6G9CLH9_RHOER</name>
<sequence length="80" mass="8769">MGGFDQPALLDRAIAPAVRTAVRVGSSPKNMTTALKVIAPMTGKVLERHLRDEQPLDPRVVTPAEIRERFPRATKVPQVV</sequence>